<keyword evidence="13" id="KW-1185">Reference proteome</keyword>
<dbReference type="NCBIfam" id="TIGR01464">
    <property type="entry name" value="hemE"/>
    <property type="match status" value="1"/>
</dbReference>
<keyword evidence="7" id="KW-0963">Cytoplasm</keyword>
<comment type="similarity">
    <text evidence="2 7 9">Belongs to the uroporphyrinogen decarboxylase family.</text>
</comment>
<evidence type="ECO:0000256" key="9">
    <source>
        <dbReference type="RuleBase" id="RU004169"/>
    </source>
</evidence>
<evidence type="ECO:0000256" key="1">
    <source>
        <dbReference type="ARBA" id="ARBA00004804"/>
    </source>
</evidence>
<protein>
    <recommendedName>
        <fullName evidence="3 7">Uroporphyrinogen decarboxylase</fullName>
        <shortName evidence="7">UPD</shortName>
        <shortName evidence="7">URO-D</shortName>
        <ecNumber evidence="3 7">4.1.1.37</ecNumber>
    </recommendedName>
</protein>
<dbReference type="GO" id="GO:0004853">
    <property type="term" value="F:uroporphyrinogen decarboxylase activity"/>
    <property type="evidence" value="ECO:0007669"/>
    <property type="project" value="UniProtKB-EC"/>
</dbReference>
<dbReference type="PROSITE" id="PS00907">
    <property type="entry name" value="UROD_2"/>
    <property type="match status" value="1"/>
</dbReference>
<accession>A0ABU7XJG0</accession>
<dbReference type="InterPro" id="IPR006361">
    <property type="entry name" value="Uroporphyrinogen_deCO2ase_HemE"/>
</dbReference>
<dbReference type="InterPro" id="IPR038071">
    <property type="entry name" value="UROD/MetE-like_sf"/>
</dbReference>
<evidence type="ECO:0000256" key="5">
    <source>
        <dbReference type="ARBA" id="ARBA00023239"/>
    </source>
</evidence>
<evidence type="ECO:0000256" key="4">
    <source>
        <dbReference type="ARBA" id="ARBA00022793"/>
    </source>
</evidence>
<dbReference type="PROSITE" id="PS00906">
    <property type="entry name" value="UROD_1"/>
    <property type="match status" value="1"/>
</dbReference>
<dbReference type="Gene3D" id="3.20.20.210">
    <property type="match status" value="1"/>
</dbReference>
<sequence>MAEEKALISVLRGKAQDVPPIWLMRQAGRYLPEYRDLRATAKNFLDFCYSPPKAAEATLQPIRRFAFDAAILFSDILVVPDAMGQEVSFESGAGPRLKPIETPDEIERLGAFSIEKLSPVFETIDRVKGALPSGVAFIGFCGAPWTVASYMIAGCGTPDQAPARLFAFHHPESFAKLIDRLVEASIDYLAGQLDAGVEVVQVFDSWAGVLPAQEFHRWSAEPIRRIVAGVKARHPQATVIAFVRGADARLPRLAQTLGADGYGLDTALDPTWAVAETAPNVALQGNLDPLALVAGGPALNREIDFIVDAFKGRPHIFNLGHGILPQTPIEHVERLVARVRRERA</sequence>
<dbReference type="PANTHER" id="PTHR21091:SF169">
    <property type="entry name" value="UROPORPHYRINOGEN DECARBOXYLASE"/>
    <property type="match status" value="1"/>
</dbReference>
<evidence type="ECO:0000256" key="8">
    <source>
        <dbReference type="RuleBase" id="RU000554"/>
    </source>
</evidence>
<reference evidence="12 13" key="1">
    <citation type="submission" date="2024-02" db="EMBL/GenBank/DDBJ databases">
        <authorList>
            <person name="Grouzdev D."/>
        </authorList>
    </citation>
    <scope>NUCLEOTIDE SEQUENCE [LARGE SCALE GENOMIC DNA]</scope>
    <source>
        <strain evidence="12 13">9N</strain>
    </source>
</reference>
<evidence type="ECO:0000256" key="6">
    <source>
        <dbReference type="ARBA" id="ARBA00023244"/>
    </source>
</evidence>
<dbReference type="SUPFAM" id="SSF51726">
    <property type="entry name" value="UROD/MetE-like"/>
    <property type="match status" value="1"/>
</dbReference>
<dbReference type="EMBL" id="JAZHYN010000038">
    <property type="protein sequence ID" value="MEF3367325.1"/>
    <property type="molecule type" value="Genomic_DNA"/>
</dbReference>
<proteinExistence type="inferred from homology"/>
<comment type="catalytic activity">
    <reaction evidence="7 8">
        <text>uroporphyrinogen III + 4 H(+) = coproporphyrinogen III + 4 CO2</text>
        <dbReference type="Rhea" id="RHEA:19865"/>
        <dbReference type="ChEBI" id="CHEBI:15378"/>
        <dbReference type="ChEBI" id="CHEBI:16526"/>
        <dbReference type="ChEBI" id="CHEBI:57308"/>
        <dbReference type="ChEBI" id="CHEBI:57309"/>
        <dbReference type="EC" id="4.1.1.37"/>
    </reaction>
</comment>
<gene>
    <name evidence="7 12" type="primary">hemE</name>
    <name evidence="12" type="ORF">V3H18_12345</name>
</gene>
<dbReference type="EC" id="4.1.1.37" evidence="3 7"/>
<dbReference type="Proteomes" id="UP001350748">
    <property type="component" value="Unassembled WGS sequence"/>
</dbReference>
<dbReference type="PANTHER" id="PTHR21091">
    <property type="entry name" value="METHYLTETRAHYDROFOLATE:HOMOCYSTEINE METHYLTRANSFERASE RELATED"/>
    <property type="match status" value="1"/>
</dbReference>
<evidence type="ECO:0000313" key="12">
    <source>
        <dbReference type="EMBL" id="MEF3367325.1"/>
    </source>
</evidence>
<comment type="subunit">
    <text evidence="7">Homodimer.</text>
</comment>
<keyword evidence="5 7" id="KW-0456">Lyase</keyword>
<comment type="pathway">
    <text evidence="1 7 8">Porphyrin-containing compound metabolism; protoporphyrin-IX biosynthesis; coproporphyrinogen-III from 5-aminolevulinate: step 4/4.</text>
</comment>
<feature type="binding site" evidence="7">
    <location>
        <position position="150"/>
    </location>
    <ligand>
        <name>substrate</name>
    </ligand>
</feature>
<feature type="site" description="Transition state stabilizer" evidence="7">
    <location>
        <position position="75"/>
    </location>
</feature>
<organism evidence="12 13">
    <name type="scientific">Methylocystis borbori</name>
    <dbReference type="NCBI Taxonomy" id="3118750"/>
    <lineage>
        <taxon>Bacteria</taxon>
        <taxon>Pseudomonadati</taxon>
        <taxon>Pseudomonadota</taxon>
        <taxon>Alphaproteobacteria</taxon>
        <taxon>Hyphomicrobiales</taxon>
        <taxon>Methylocystaceae</taxon>
        <taxon>Methylocystis</taxon>
    </lineage>
</organism>
<evidence type="ECO:0000259" key="11">
    <source>
        <dbReference type="PROSITE" id="PS00907"/>
    </source>
</evidence>
<feature type="domain" description="Uroporphyrinogen decarboxylase (URO-D)" evidence="11">
    <location>
        <begin position="138"/>
        <end position="154"/>
    </location>
</feature>
<evidence type="ECO:0000256" key="2">
    <source>
        <dbReference type="ARBA" id="ARBA00009935"/>
    </source>
</evidence>
<feature type="binding site" evidence="7">
    <location>
        <begin position="25"/>
        <end position="29"/>
    </location>
    <ligand>
        <name>substrate</name>
    </ligand>
</feature>
<keyword evidence="4 7" id="KW-0210">Decarboxylase</keyword>
<dbReference type="RefSeq" id="WP_332082372.1">
    <property type="nucleotide sequence ID" value="NZ_JAZHYN010000038.1"/>
</dbReference>
<evidence type="ECO:0000313" key="13">
    <source>
        <dbReference type="Proteomes" id="UP001350748"/>
    </source>
</evidence>
<dbReference type="HAMAP" id="MF_00218">
    <property type="entry name" value="URO_D"/>
    <property type="match status" value="1"/>
</dbReference>
<comment type="function">
    <text evidence="7">Catalyzes the decarboxylation of four acetate groups of uroporphyrinogen-III to yield coproporphyrinogen-III.</text>
</comment>
<feature type="binding site" evidence="7">
    <location>
        <position position="321"/>
    </location>
    <ligand>
        <name>substrate</name>
    </ligand>
</feature>
<name>A0ABU7XJG0_9HYPH</name>
<feature type="domain" description="Uroporphyrinogen decarboxylase (URO-D)" evidence="10">
    <location>
        <begin position="20"/>
        <end position="29"/>
    </location>
</feature>
<evidence type="ECO:0000256" key="7">
    <source>
        <dbReference type="HAMAP-Rule" id="MF_00218"/>
    </source>
</evidence>
<evidence type="ECO:0000256" key="3">
    <source>
        <dbReference type="ARBA" id="ARBA00012288"/>
    </source>
</evidence>
<comment type="subcellular location">
    <subcellularLocation>
        <location evidence="7">Cytoplasm</location>
    </subcellularLocation>
</comment>
<comment type="caution">
    <text evidence="7">Lacks conserved residue(s) required for the propagation of feature annotation.</text>
</comment>
<dbReference type="CDD" id="cd00717">
    <property type="entry name" value="URO-D"/>
    <property type="match status" value="1"/>
</dbReference>
<dbReference type="InterPro" id="IPR000257">
    <property type="entry name" value="Uroporphyrinogen_deCOase"/>
</dbReference>
<dbReference type="Pfam" id="PF01208">
    <property type="entry name" value="URO-D"/>
    <property type="match status" value="1"/>
</dbReference>
<evidence type="ECO:0000259" key="10">
    <source>
        <dbReference type="PROSITE" id="PS00906"/>
    </source>
</evidence>
<feature type="binding site" evidence="7">
    <location>
        <position position="205"/>
    </location>
    <ligand>
        <name>substrate</name>
    </ligand>
</feature>
<feature type="binding site" evidence="7">
    <location>
        <position position="75"/>
    </location>
    <ligand>
        <name>substrate</name>
    </ligand>
</feature>
<keyword evidence="6 7" id="KW-0627">Porphyrin biosynthesis</keyword>
<comment type="caution">
    <text evidence="12">The sequence shown here is derived from an EMBL/GenBank/DDBJ whole genome shotgun (WGS) entry which is preliminary data.</text>
</comment>